<feature type="transmembrane region" description="Helical" evidence="7">
    <location>
        <begin position="149"/>
        <end position="171"/>
    </location>
</feature>
<evidence type="ECO:0000313" key="9">
    <source>
        <dbReference type="EMBL" id="MEI4271862.1"/>
    </source>
</evidence>
<dbReference type="Pfam" id="PF13515">
    <property type="entry name" value="FUSC_2"/>
    <property type="match status" value="1"/>
</dbReference>
<evidence type="ECO:0000313" key="10">
    <source>
        <dbReference type="Proteomes" id="UP001361570"/>
    </source>
</evidence>
<keyword evidence="3 7" id="KW-0812">Transmembrane</keyword>
<feature type="transmembrane region" description="Helical" evidence="7">
    <location>
        <begin position="375"/>
        <end position="393"/>
    </location>
</feature>
<organism evidence="9 10">
    <name type="scientific">Klenkia sesuvii</name>
    <dbReference type="NCBI Taxonomy" id="3103137"/>
    <lineage>
        <taxon>Bacteria</taxon>
        <taxon>Bacillati</taxon>
        <taxon>Actinomycetota</taxon>
        <taxon>Actinomycetes</taxon>
        <taxon>Geodermatophilales</taxon>
        <taxon>Geodermatophilaceae</taxon>
        <taxon>Klenkia</taxon>
    </lineage>
</organism>
<evidence type="ECO:0000256" key="2">
    <source>
        <dbReference type="ARBA" id="ARBA00022475"/>
    </source>
</evidence>
<evidence type="ECO:0000259" key="8">
    <source>
        <dbReference type="Pfam" id="PF13515"/>
    </source>
</evidence>
<protein>
    <submittedName>
        <fullName evidence="9">FUSC family protein</fullName>
    </submittedName>
</protein>
<dbReference type="PANTHER" id="PTHR30509:SF9">
    <property type="entry name" value="MULTIDRUG RESISTANCE PROTEIN MDTO"/>
    <property type="match status" value="1"/>
</dbReference>
<dbReference type="EMBL" id="JBAPLU010000007">
    <property type="protein sequence ID" value="MEI4271862.1"/>
    <property type="molecule type" value="Genomic_DNA"/>
</dbReference>
<feature type="transmembrane region" description="Helical" evidence="7">
    <location>
        <begin position="109"/>
        <end position="137"/>
    </location>
</feature>
<keyword evidence="5 7" id="KW-0472">Membrane</keyword>
<keyword evidence="10" id="KW-1185">Reference proteome</keyword>
<comment type="similarity">
    <text evidence="6">Belongs to the YccS/YhfK family.</text>
</comment>
<dbReference type="PANTHER" id="PTHR30509">
    <property type="entry name" value="P-HYDROXYBENZOIC ACID EFFLUX PUMP SUBUNIT-RELATED"/>
    <property type="match status" value="1"/>
</dbReference>
<feature type="transmembrane region" description="Helical" evidence="7">
    <location>
        <begin position="440"/>
        <end position="460"/>
    </location>
</feature>
<evidence type="ECO:0000256" key="4">
    <source>
        <dbReference type="ARBA" id="ARBA00022989"/>
    </source>
</evidence>
<reference evidence="9 10" key="1">
    <citation type="submission" date="2024-03" db="EMBL/GenBank/DDBJ databases">
        <title>Draft genome sequence of Klenkia sp. LSe6-5.</title>
        <authorList>
            <person name="Duangmal K."/>
            <person name="Chantavorakit T."/>
        </authorList>
    </citation>
    <scope>NUCLEOTIDE SEQUENCE [LARGE SCALE GENOMIC DNA]</scope>
    <source>
        <strain evidence="9 10">LSe6-5</strain>
    </source>
</reference>
<feature type="transmembrane region" description="Helical" evidence="7">
    <location>
        <begin position="472"/>
        <end position="490"/>
    </location>
</feature>
<evidence type="ECO:0000256" key="5">
    <source>
        <dbReference type="ARBA" id="ARBA00023136"/>
    </source>
</evidence>
<evidence type="ECO:0000256" key="3">
    <source>
        <dbReference type="ARBA" id="ARBA00022692"/>
    </source>
</evidence>
<evidence type="ECO:0000256" key="1">
    <source>
        <dbReference type="ARBA" id="ARBA00004651"/>
    </source>
</evidence>
<keyword evidence="2" id="KW-1003">Cell membrane</keyword>
<dbReference type="Proteomes" id="UP001361570">
    <property type="component" value="Unassembled WGS sequence"/>
</dbReference>
<name>A0ABU8DUX4_9ACTN</name>
<feature type="transmembrane region" description="Helical" evidence="7">
    <location>
        <begin position="405"/>
        <end position="434"/>
    </location>
</feature>
<comment type="caution">
    <text evidence="9">The sequence shown here is derived from an EMBL/GenBank/DDBJ whole genome shotgun (WGS) entry which is preliminary data.</text>
</comment>
<comment type="subcellular location">
    <subcellularLocation>
        <location evidence="1">Cell membrane</location>
        <topology evidence="1">Multi-pass membrane protein</topology>
    </subcellularLocation>
</comment>
<sequence>MVDRTLRAPAWLEELVRTGRPPVPWRDVVRFALSLAGPLALVGLLGRLDDPAALGAGVFGTTGALAVTLAPQGGPLRTGARRMVAAGGLGTVGLLAGQAATGAGWRPVLVVALVSAAAALMSSVDSALSLGALQLLIYTSLSSGLQTTLSLPTEIGFFVAGGLWAAALVLVQARTEHADPDRGAVAAALDAVADLLTAAGTPRADDARRALTGALNTGYDRVIHSRSTSSGRSRELAELAGLLNAAAPLVEAAVATARTGVAADPVDVAAVRALGTAVTARRPLEDPRPPALEDGPPTRRAVRHAVRLVWDVVGDPEERASAAVVRAPLPWRLRLRDLLDRTTGNADSRAFVVRLTLCMVAAELARQQLPIERPYWVLLTVAVVLKPDFGSVFTRAVQRGAGTLLGVLLGSALLTVLPRGGWVVVALALVAAALPWARNANFGLFSVFQTPLVIMLLDLAAPSPSELVGPRLVDTLIGCVIVLVLGYLLWPGTWRAPLDDALRGTAVALDRFVDAAFTGTAEEARRARRMTFRALTELQTQLQRRLAEPPPISTRAAAWYPVIIQLERTADTVTGAVVAMRAGEAAPPPGQVHVVRRAIRELGDDLRLHRFPDDTEIHAEGVLAPVAREVDAARRLVRAQAPGKH</sequence>
<dbReference type="RefSeq" id="WP_336403999.1">
    <property type="nucleotide sequence ID" value="NZ_JBAPLU010000007.1"/>
</dbReference>
<feature type="domain" description="Integral membrane bound transporter" evidence="8">
    <location>
        <begin position="359"/>
        <end position="484"/>
    </location>
</feature>
<keyword evidence="4 7" id="KW-1133">Transmembrane helix</keyword>
<evidence type="ECO:0000256" key="6">
    <source>
        <dbReference type="ARBA" id="ARBA00043993"/>
    </source>
</evidence>
<dbReference type="InterPro" id="IPR049453">
    <property type="entry name" value="Memb_transporter_dom"/>
</dbReference>
<gene>
    <name evidence="9" type="ORF">TEK04_09020</name>
</gene>
<evidence type="ECO:0000256" key="7">
    <source>
        <dbReference type="SAM" id="Phobius"/>
    </source>
</evidence>
<proteinExistence type="inferred from homology"/>
<accession>A0ABU8DUX4</accession>